<dbReference type="InterPro" id="IPR013783">
    <property type="entry name" value="Ig-like_fold"/>
</dbReference>
<evidence type="ECO:0000313" key="3">
    <source>
        <dbReference type="Proteomes" id="UP000519859"/>
    </source>
</evidence>
<sequence>MEWEASTDGYLRGYYIYYRKSGVANWTMAGQVPVGQLSYNLYSLDPNQNYDFGVAAYNNLGFVSPKVTVDGLVPEISFELPSITGLRLVNGNLGAYETDTGDFNIAWDSQKNIIVKGRPFSEYFKYYIVNVYNGETLLKTYYTQNTSFDYTFAMNETKCRKPTIEVIAQGYSTGIRSQPVSIIVENKQCRMPLNVGATGGFGNIFVSWKESTERDYAGAIIQVTSALNTQTFISNKPEFDSFALSDGEYKVKVAFFDIFGVDGVTYCPEFTVSLNSKYVFTEEDANAINDVLNLDNRLSQTLTDAINTANGYADTKVTASENRLDDKIAASEVTLSTQIATVDKALSQKITAVESTTNENKANITTLTQTVTDNNSAQTTAINQLKSSTDSQFASVSQEMSTKASKASVNSSYTLSCNANGTVAGFKLIADGTTNTSAVIFAANKFIISGADTAVVRTEPHLLQ</sequence>
<dbReference type="PROSITE" id="PS50853">
    <property type="entry name" value="FN3"/>
    <property type="match status" value="1"/>
</dbReference>
<proteinExistence type="predicted"/>
<comment type="caution">
    <text evidence="2">The sequence shown here is derived from an EMBL/GenBank/DDBJ whole genome shotgun (WGS) entry which is preliminary data.</text>
</comment>
<gene>
    <name evidence="2" type="ORF">FIJ20_17410</name>
</gene>
<dbReference type="CDD" id="cd00063">
    <property type="entry name" value="FN3"/>
    <property type="match status" value="1"/>
</dbReference>
<name>A0A8S7CT33_ECOLX</name>
<dbReference type="Proteomes" id="UP000519859">
    <property type="component" value="Unassembled WGS sequence"/>
</dbReference>
<feature type="domain" description="Fibronectin type-III" evidence="1">
    <location>
        <begin position="1"/>
        <end position="76"/>
    </location>
</feature>
<dbReference type="EMBL" id="AASDFP010000038">
    <property type="protein sequence ID" value="EFB2193970.1"/>
    <property type="molecule type" value="Genomic_DNA"/>
</dbReference>
<dbReference type="InterPro" id="IPR036116">
    <property type="entry name" value="FN3_sf"/>
</dbReference>
<evidence type="ECO:0000313" key="2">
    <source>
        <dbReference type="EMBL" id="EFB2193970.1"/>
    </source>
</evidence>
<accession>A0A8S7CT33</accession>
<dbReference type="Gene3D" id="2.60.40.10">
    <property type="entry name" value="Immunoglobulins"/>
    <property type="match status" value="1"/>
</dbReference>
<reference evidence="2 3" key="1">
    <citation type="submission" date="2019-06" db="EMBL/GenBank/DDBJ databases">
        <authorList>
            <consortium name="NARMS: The National Antimicrobial Resistance Monitoring System"/>
        </authorList>
    </citation>
    <scope>NUCLEOTIDE SEQUENCE [LARGE SCALE GENOMIC DNA]</scope>
    <source>
        <strain evidence="2 3">FSIS11921886</strain>
    </source>
</reference>
<dbReference type="InterPro" id="IPR003961">
    <property type="entry name" value="FN3_dom"/>
</dbReference>
<dbReference type="SUPFAM" id="SSF49265">
    <property type="entry name" value="Fibronectin type III"/>
    <property type="match status" value="1"/>
</dbReference>
<protein>
    <submittedName>
        <fullName evidence="2">Fibronectin type III domain-containing protein</fullName>
    </submittedName>
</protein>
<dbReference type="Pfam" id="PF00041">
    <property type="entry name" value="fn3"/>
    <property type="match status" value="1"/>
</dbReference>
<organism evidence="2 3">
    <name type="scientific">Escherichia coli</name>
    <dbReference type="NCBI Taxonomy" id="562"/>
    <lineage>
        <taxon>Bacteria</taxon>
        <taxon>Pseudomonadati</taxon>
        <taxon>Pseudomonadota</taxon>
        <taxon>Gammaproteobacteria</taxon>
        <taxon>Enterobacterales</taxon>
        <taxon>Enterobacteriaceae</taxon>
        <taxon>Escherichia</taxon>
    </lineage>
</organism>
<dbReference type="AlphaFoldDB" id="A0A8S7CT33"/>
<evidence type="ECO:0000259" key="1">
    <source>
        <dbReference type="PROSITE" id="PS50853"/>
    </source>
</evidence>